<keyword evidence="8" id="KW-0549">Nylon degradation</keyword>
<sequence length="388" mass="42041">MSESFDRPTRHPGAALHEPTLDTWQDPEHNQWAFAHLTEVVPTATISRVPPVHAVTSRLGGLDRRITDLRAQLEATHTDAFLVLRGNSVIAEYARAGFSTDSPHLLMSVSKSLCSTVAGALIDAHLLDPAAPITRYVPALKDSVYDGPTVQQLLDMEISVNYSEKYTDPASEVQTHDRAAGWRTRHDGDPATNAEFLTTLRGRGAVGEFQYCSAHTDVLAWIIEHVSGLRYPEALSTYVWSKLDADHDASITVDATGFGYANAGVSCTARDLARVGRMILDGGMAPGGRVVSTGWVDALFRGGSRAAMTYDGWLTAFATGSYTRHWWCTGNARGNISAIGIHGQHLWLDPPTDTVIVKLSSWPQPDEASDHAAQTRLLLAVCAALDTA</sequence>
<comment type="catalytic activity">
    <reaction evidence="2">
        <text>N-(6-aminohexanoyl)-6-aminohexanoate + H2O = 2 6-aminohexanoate</text>
        <dbReference type="Rhea" id="RHEA:21364"/>
        <dbReference type="ChEBI" id="CHEBI:15377"/>
        <dbReference type="ChEBI" id="CHEBI:57826"/>
        <dbReference type="ChEBI" id="CHEBI:58798"/>
        <dbReference type="EC" id="3.5.1.46"/>
    </reaction>
</comment>
<evidence type="ECO:0000256" key="8">
    <source>
        <dbReference type="ARBA" id="ARBA00084122"/>
    </source>
</evidence>
<evidence type="ECO:0000259" key="10">
    <source>
        <dbReference type="Pfam" id="PF00144"/>
    </source>
</evidence>
<comment type="caution">
    <text evidence="11">The sequence shown here is derived from an EMBL/GenBank/DDBJ whole genome shotgun (WGS) entry which is preliminary data.</text>
</comment>
<dbReference type="Gene3D" id="3.40.710.10">
    <property type="entry name" value="DD-peptidase/beta-lactamase superfamily"/>
    <property type="match status" value="2"/>
</dbReference>
<dbReference type="InterPro" id="IPR050789">
    <property type="entry name" value="Diverse_Enzym_Activities"/>
</dbReference>
<evidence type="ECO:0000313" key="11">
    <source>
        <dbReference type="EMBL" id="TDP93497.1"/>
    </source>
</evidence>
<dbReference type="GO" id="GO:0019876">
    <property type="term" value="P:nylon catabolic process"/>
    <property type="evidence" value="ECO:0007669"/>
    <property type="project" value="UniProtKB-KW"/>
</dbReference>
<dbReference type="GO" id="GO:0019875">
    <property type="term" value="F:6-aminohexanoate-dimer hydrolase activity"/>
    <property type="evidence" value="ECO:0007669"/>
    <property type="project" value="UniProtKB-EC"/>
</dbReference>
<protein>
    <recommendedName>
        <fullName evidence="6">6-aminohexanoate-dimer hydrolase</fullName>
        <ecNumber evidence="5">3.5.1.46</ecNumber>
    </recommendedName>
    <alternativeName>
        <fullName evidence="7">6-aminohexanoic acid linear oligomer hydrolase</fullName>
    </alternativeName>
</protein>
<dbReference type="RefSeq" id="WP_133616488.1">
    <property type="nucleotide sequence ID" value="NZ_SNYA01000003.1"/>
</dbReference>
<feature type="domain" description="Beta-lactamase-related" evidence="10">
    <location>
        <begin position="75"/>
        <end position="375"/>
    </location>
</feature>
<dbReference type="PANTHER" id="PTHR43283">
    <property type="entry name" value="BETA-LACTAMASE-RELATED"/>
    <property type="match status" value="1"/>
</dbReference>
<evidence type="ECO:0000256" key="5">
    <source>
        <dbReference type="ARBA" id="ARBA00066742"/>
    </source>
</evidence>
<gene>
    <name evidence="11" type="ORF">EDF62_1478</name>
</gene>
<organism evidence="11 12">
    <name type="scientific">Leucobacter luti</name>
    <dbReference type="NCBI Taxonomy" id="340320"/>
    <lineage>
        <taxon>Bacteria</taxon>
        <taxon>Bacillati</taxon>
        <taxon>Actinomycetota</taxon>
        <taxon>Actinomycetes</taxon>
        <taxon>Micrococcales</taxon>
        <taxon>Microbacteriaceae</taxon>
        <taxon>Leucobacter</taxon>
    </lineage>
</organism>
<evidence type="ECO:0000256" key="7">
    <source>
        <dbReference type="ARBA" id="ARBA00078484"/>
    </source>
</evidence>
<evidence type="ECO:0000256" key="6">
    <source>
        <dbReference type="ARBA" id="ARBA00073080"/>
    </source>
</evidence>
<dbReference type="EC" id="3.5.1.46" evidence="5"/>
<comment type="catalytic activity">
    <reaction evidence="1">
        <text>[N-(6-aminohexanoyl)](n) + H2O = [N-(6-aminohexanoyl)](n-1) + 6-aminohexanoate</text>
        <dbReference type="Rhea" id="RHEA:18225"/>
        <dbReference type="Rhea" id="RHEA-COMP:9820"/>
        <dbReference type="Rhea" id="RHEA-COMP:14302"/>
        <dbReference type="ChEBI" id="CHEBI:15377"/>
        <dbReference type="ChEBI" id="CHEBI:57826"/>
        <dbReference type="ChEBI" id="CHEBI:78629"/>
        <dbReference type="EC" id="3.5.1.46"/>
    </reaction>
</comment>
<dbReference type="Pfam" id="PF00144">
    <property type="entry name" value="Beta-lactamase"/>
    <property type="match status" value="1"/>
</dbReference>
<comment type="pathway">
    <text evidence="4">Xenobiotic degradation; nylon-6 oligomer degradation.</text>
</comment>
<dbReference type="SUPFAM" id="SSF56601">
    <property type="entry name" value="beta-lactamase/transpeptidase-like"/>
    <property type="match status" value="1"/>
</dbReference>
<dbReference type="FunFam" id="3.40.710.10:FF:000175">
    <property type="entry name" value="6-aminohexanoate-dimer hydrolase"/>
    <property type="match status" value="1"/>
</dbReference>
<accession>A0A4R6S349</accession>
<feature type="region of interest" description="Disordered" evidence="9">
    <location>
        <begin position="1"/>
        <end position="21"/>
    </location>
</feature>
<evidence type="ECO:0000256" key="2">
    <source>
        <dbReference type="ARBA" id="ARBA00051219"/>
    </source>
</evidence>
<dbReference type="Gene3D" id="6.10.250.420">
    <property type="match status" value="1"/>
</dbReference>
<comment type="function">
    <text evidence="3">Involved in nylon oligomer degradation.</text>
</comment>
<dbReference type="InterPro" id="IPR001466">
    <property type="entry name" value="Beta-lactam-related"/>
</dbReference>
<dbReference type="OrthoDB" id="9814204at2"/>
<dbReference type="InterPro" id="IPR012338">
    <property type="entry name" value="Beta-lactam/transpept-like"/>
</dbReference>
<keyword evidence="12" id="KW-1185">Reference proteome</keyword>
<name>A0A4R6S349_9MICO</name>
<dbReference type="AlphaFoldDB" id="A0A4R6S349"/>
<evidence type="ECO:0000313" key="12">
    <source>
        <dbReference type="Proteomes" id="UP000295601"/>
    </source>
</evidence>
<evidence type="ECO:0000256" key="3">
    <source>
        <dbReference type="ARBA" id="ARBA00053406"/>
    </source>
</evidence>
<evidence type="ECO:0000256" key="1">
    <source>
        <dbReference type="ARBA" id="ARBA00050200"/>
    </source>
</evidence>
<reference evidence="11 12" key="1">
    <citation type="submission" date="2019-03" db="EMBL/GenBank/DDBJ databases">
        <title>Genomic analyses of the natural microbiome of Caenorhabditis elegans.</title>
        <authorList>
            <person name="Samuel B."/>
        </authorList>
    </citation>
    <scope>NUCLEOTIDE SEQUENCE [LARGE SCALE GENOMIC DNA]</scope>
    <source>
        <strain evidence="11 12">JUb18</strain>
    </source>
</reference>
<evidence type="ECO:0000256" key="4">
    <source>
        <dbReference type="ARBA" id="ARBA00060706"/>
    </source>
</evidence>
<dbReference type="EMBL" id="SNYA01000003">
    <property type="protein sequence ID" value="TDP93497.1"/>
    <property type="molecule type" value="Genomic_DNA"/>
</dbReference>
<dbReference type="Proteomes" id="UP000295601">
    <property type="component" value="Unassembled WGS sequence"/>
</dbReference>
<evidence type="ECO:0000256" key="9">
    <source>
        <dbReference type="SAM" id="MobiDB-lite"/>
    </source>
</evidence>
<dbReference type="PANTHER" id="PTHR43283:SF7">
    <property type="entry name" value="BETA-LACTAMASE-RELATED DOMAIN-CONTAINING PROTEIN"/>
    <property type="match status" value="1"/>
</dbReference>
<proteinExistence type="predicted"/>